<keyword evidence="2" id="KW-1185">Reference proteome</keyword>
<evidence type="ECO:0000313" key="1">
    <source>
        <dbReference type="EMBL" id="KAK9070439.1"/>
    </source>
</evidence>
<gene>
    <name evidence="1" type="ORF">SSX86_010841</name>
</gene>
<comment type="caution">
    <text evidence="1">The sequence shown here is derived from an EMBL/GenBank/DDBJ whole genome shotgun (WGS) entry which is preliminary data.</text>
</comment>
<proteinExistence type="predicted"/>
<reference evidence="1 2" key="1">
    <citation type="submission" date="2024-04" db="EMBL/GenBank/DDBJ databases">
        <title>The reference genome of an endangered Asteraceae, Deinandra increscens subsp. villosa, native to the Central Coast of California.</title>
        <authorList>
            <person name="Guilliams M."/>
            <person name="Hasenstab-Lehman K."/>
            <person name="Meyer R."/>
            <person name="Mcevoy S."/>
        </authorList>
    </citation>
    <scope>NUCLEOTIDE SEQUENCE [LARGE SCALE GENOMIC DNA]</scope>
    <source>
        <tissue evidence="1">Leaf</tissue>
    </source>
</reference>
<dbReference type="Proteomes" id="UP001408789">
    <property type="component" value="Unassembled WGS sequence"/>
</dbReference>
<protein>
    <submittedName>
        <fullName evidence="1">Uncharacterized protein</fullName>
    </submittedName>
</protein>
<evidence type="ECO:0000313" key="2">
    <source>
        <dbReference type="Proteomes" id="UP001408789"/>
    </source>
</evidence>
<dbReference type="AlphaFoldDB" id="A0AAP0H2Q4"/>
<name>A0AAP0H2Q4_9ASTR</name>
<accession>A0AAP0H2Q4</accession>
<sequence length="111" mass="12246">MSSLCKDWARNHNGDPEIEAALKRGEDPGLALSNKEGIRLADEIGFLVMVKVRKYMRSIMKPGMPMVDLCETLENTVLLLSSGILEALKLQLPGPVLKISCQGNRQGHMDI</sequence>
<dbReference type="EMBL" id="JBCNJP010000012">
    <property type="protein sequence ID" value="KAK9070439.1"/>
    <property type="molecule type" value="Genomic_DNA"/>
</dbReference>
<organism evidence="1 2">
    <name type="scientific">Deinandra increscens subsp. villosa</name>
    <dbReference type="NCBI Taxonomy" id="3103831"/>
    <lineage>
        <taxon>Eukaryota</taxon>
        <taxon>Viridiplantae</taxon>
        <taxon>Streptophyta</taxon>
        <taxon>Embryophyta</taxon>
        <taxon>Tracheophyta</taxon>
        <taxon>Spermatophyta</taxon>
        <taxon>Magnoliopsida</taxon>
        <taxon>eudicotyledons</taxon>
        <taxon>Gunneridae</taxon>
        <taxon>Pentapetalae</taxon>
        <taxon>asterids</taxon>
        <taxon>campanulids</taxon>
        <taxon>Asterales</taxon>
        <taxon>Asteraceae</taxon>
        <taxon>Asteroideae</taxon>
        <taxon>Heliantheae alliance</taxon>
        <taxon>Madieae</taxon>
        <taxon>Madiinae</taxon>
        <taxon>Deinandra</taxon>
    </lineage>
</organism>